<evidence type="ECO:0000313" key="5">
    <source>
        <dbReference type="EMBL" id="TQR06977.1"/>
    </source>
</evidence>
<evidence type="ECO:0000259" key="3">
    <source>
        <dbReference type="Pfam" id="PF19289"/>
    </source>
</evidence>
<evidence type="ECO:0000259" key="4">
    <source>
        <dbReference type="Pfam" id="PF19290"/>
    </source>
</evidence>
<protein>
    <submittedName>
        <fullName evidence="5">TldD/PmbA family protein</fullName>
    </submittedName>
</protein>
<reference evidence="5 6" key="1">
    <citation type="submission" date="2019-05" db="EMBL/GenBank/DDBJ databases">
        <title>Psychrobacillus vulpis sp. nov., a new species isolated from feces of a red fox that inhabits in The Tablas de Daimiel Natural Park, Albacete, Spain.</title>
        <authorList>
            <person name="Rodriguez M."/>
            <person name="Reina J.C."/>
            <person name="Bejar V."/>
            <person name="Llamas I."/>
        </authorList>
    </citation>
    <scope>NUCLEOTIDE SEQUENCE [LARGE SCALE GENOMIC DNA]</scope>
    <source>
        <strain evidence="5 6">NHI-2</strain>
    </source>
</reference>
<dbReference type="InterPro" id="IPR045570">
    <property type="entry name" value="Metalloprtase-TldD/E_cen_dom"/>
</dbReference>
<dbReference type="GO" id="GO:0005829">
    <property type="term" value="C:cytosol"/>
    <property type="evidence" value="ECO:0007669"/>
    <property type="project" value="TreeGrafter"/>
</dbReference>
<dbReference type="Proteomes" id="UP000318937">
    <property type="component" value="Unassembled WGS sequence"/>
</dbReference>
<comment type="caution">
    <text evidence="5">The sequence shown here is derived from an EMBL/GenBank/DDBJ whole genome shotgun (WGS) entry which is preliminary data.</text>
</comment>
<keyword evidence="6" id="KW-1185">Reference proteome</keyword>
<evidence type="ECO:0000256" key="1">
    <source>
        <dbReference type="ARBA" id="ARBA00005836"/>
    </source>
</evidence>
<name>A0A544SP50_9BACI</name>
<dbReference type="Pfam" id="PF01523">
    <property type="entry name" value="PmbA_TldD_1st"/>
    <property type="match status" value="1"/>
</dbReference>
<dbReference type="AlphaFoldDB" id="A0A544SP50"/>
<dbReference type="GO" id="GO:0008237">
    <property type="term" value="F:metallopeptidase activity"/>
    <property type="evidence" value="ECO:0007669"/>
    <property type="project" value="InterPro"/>
</dbReference>
<organism evidence="5 6">
    <name type="scientific">Psychrobacillus soli</name>
    <dbReference type="NCBI Taxonomy" id="1543965"/>
    <lineage>
        <taxon>Bacteria</taxon>
        <taxon>Bacillati</taxon>
        <taxon>Bacillota</taxon>
        <taxon>Bacilli</taxon>
        <taxon>Bacillales</taxon>
        <taxon>Bacillaceae</taxon>
        <taxon>Psychrobacillus</taxon>
    </lineage>
</organism>
<dbReference type="Gene3D" id="3.30.2290.10">
    <property type="entry name" value="PmbA/TldD superfamily"/>
    <property type="match status" value="1"/>
</dbReference>
<dbReference type="PANTHER" id="PTHR43421:SF1">
    <property type="entry name" value="METALLOPROTEASE PMBA"/>
    <property type="match status" value="1"/>
</dbReference>
<dbReference type="EMBL" id="VDGG01000058">
    <property type="protein sequence ID" value="TQR06977.1"/>
    <property type="molecule type" value="Genomic_DNA"/>
</dbReference>
<feature type="domain" description="Metalloprotease TldD/E N-terminal" evidence="2">
    <location>
        <begin position="22"/>
        <end position="86"/>
    </location>
</feature>
<evidence type="ECO:0000259" key="2">
    <source>
        <dbReference type="Pfam" id="PF01523"/>
    </source>
</evidence>
<dbReference type="Pfam" id="PF19289">
    <property type="entry name" value="PmbA_TldD_3rd"/>
    <property type="match status" value="1"/>
</dbReference>
<accession>A0A544SP50</accession>
<sequence>MHITKFQEELLSKAIDAGFKEAEVYYERSESFQCMIFEGEIDSYETSEDGGLGLRGLYNGKMGYAYTEKIDEDSIPFLIDSAKANADVLDEDDGSDIFEGSKEYANHTFYNEDLAKIQIPEKIELIKSIEKKVLAYDPRIVTLNYCVLQYFSGDRMLENNKGLSLKEKKNGLVIFISTVVKDGEEMKTGSFIKLTRDFSSLDADKIAKEAAEEALSNLGEQSIPAGRYPIIMRHNAAASLLATFTPIFSAENTQKDQSLLKGKVGKKIASDVFTLLDDPFHPNAASGSNFDGEGVATKARNIVSNGILETLLHNRRTAKLDGVETTGHARKASYKSTLTIAPLNMFIASGEKSRDDLIASITNGVLITDLSGLHSGTNTISGDFSVAAGGFHIRDGKISTPVKQMTIAGNFFDFINNIEEIGSDLTFLPGGYGSPSLRVKELSVTVD</sequence>
<dbReference type="GO" id="GO:0006508">
    <property type="term" value="P:proteolysis"/>
    <property type="evidence" value="ECO:0007669"/>
    <property type="project" value="InterPro"/>
</dbReference>
<evidence type="ECO:0000313" key="6">
    <source>
        <dbReference type="Proteomes" id="UP000318937"/>
    </source>
</evidence>
<dbReference type="PANTHER" id="PTHR43421">
    <property type="entry name" value="METALLOPROTEASE PMBA"/>
    <property type="match status" value="1"/>
</dbReference>
<dbReference type="InterPro" id="IPR036059">
    <property type="entry name" value="TldD/PmbA_sf"/>
</dbReference>
<dbReference type="InterPro" id="IPR047657">
    <property type="entry name" value="PmbA"/>
</dbReference>
<dbReference type="InterPro" id="IPR002510">
    <property type="entry name" value="Metalloprtase-TldD/E_N"/>
</dbReference>
<feature type="domain" description="Metalloprotease TldD/E central" evidence="4">
    <location>
        <begin position="113"/>
        <end position="218"/>
    </location>
</feature>
<comment type="similarity">
    <text evidence="1">Belongs to the peptidase U62 family.</text>
</comment>
<proteinExistence type="inferred from homology"/>
<dbReference type="RefSeq" id="WP_142608889.1">
    <property type="nucleotide sequence ID" value="NZ_VDGG01000058.1"/>
</dbReference>
<dbReference type="SUPFAM" id="SSF111283">
    <property type="entry name" value="Putative modulator of DNA gyrase, PmbA/TldD"/>
    <property type="match status" value="1"/>
</dbReference>
<dbReference type="InterPro" id="IPR035068">
    <property type="entry name" value="TldD/PmbA_N"/>
</dbReference>
<dbReference type="Pfam" id="PF19290">
    <property type="entry name" value="PmbA_TldD_2nd"/>
    <property type="match status" value="1"/>
</dbReference>
<feature type="domain" description="Metalloprotease TldD/E C-terminal" evidence="3">
    <location>
        <begin position="226"/>
        <end position="445"/>
    </location>
</feature>
<gene>
    <name evidence="5" type="ORF">FG383_18520</name>
</gene>
<dbReference type="InterPro" id="IPR045569">
    <property type="entry name" value="Metalloprtase-TldD/E_C"/>
</dbReference>
<dbReference type="OrthoDB" id="9803618at2"/>